<dbReference type="GO" id="GO:0015791">
    <property type="term" value="P:polyol transmembrane transport"/>
    <property type="evidence" value="ECO:0007669"/>
    <property type="project" value="UniProtKB-ARBA"/>
</dbReference>
<dbReference type="Gene3D" id="1.20.1250.20">
    <property type="entry name" value="MFS general substrate transporter like domains"/>
    <property type="match status" value="1"/>
</dbReference>
<keyword evidence="11" id="KW-1185">Reference proteome</keyword>
<comment type="similarity">
    <text evidence="2">Belongs to the major facilitator superfamily. Sugar transporter (TC 2.A.1.1) family.</text>
</comment>
<evidence type="ECO:0000256" key="4">
    <source>
        <dbReference type="ARBA" id="ARBA00022692"/>
    </source>
</evidence>
<keyword evidence="4 8" id="KW-0812">Transmembrane</keyword>
<feature type="transmembrane region" description="Helical" evidence="8">
    <location>
        <begin position="486"/>
        <end position="506"/>
    </location>
</feature>
<sequence>MAIPMQQATSRGYSHRFSAQVRSRRANTDAVIENPLAHLTDQELEEDVKQFAENHLPVVPYEDILRAARVAKDIRLYDEIARRPNFDVKNRLPVNLTDEEKRALRRERGVAFSEKGMWIVIATVSLAALLQGESLPSLSSFNGAALYSDEWGLTSTSPGTGQSRDDWRLGVANASPWFCAALFGCPLSLPINYWFGRRGGISLAAFLILGSSIGAVFATTWTELTCVRIVNGLGMGIKAVSTTILASETAVGFWRGSAILAWQLWVAFGIMMGFAFNMIFTNARSDHTTLALIQGAPMVPSLALLIMTLGFCPESPRYHLMKGPNYGVEKAYRILQRVRNTELQALRDLYVVYKAIEQENVGVGDLDANAVLSPGFFWVIRDFFTQYKQLFQQRRLYNALISTSAVNLAQQLCGGTLFSRVGDGSTIIAMAYSVGFGAINFLFALPAIRSIDTLGRRKWLNATLPFMAVFMLGAAMSSFIQDQDKRIGITACFLFLFAAAYSPGLGPIPFTLASESFPLTHREAGTAWAISINLFFAGLIAILFPIIHSALGQAGSLGLFSGLNVVALVMVFLFVEETKRRSLEELDHIFAVSKREFMRFQVTKYLPWLIKRYLLRGHEAAPELYQDLVWGPEEVHDMLRQPDELHGMETGPAMVGTQSPMVELRLPAVQALPVVRSFAATGHSPDAVEIGESRPLHPQAPLASHPTRYGGEEKNNPRAVNLSHRR</sequence>
<dbReference type="PANTHER" id="PTHR48020">
    <property type="entry name" value="PROTON MYO-INOSITOL COTRANSPORTER"/>
    <property type="match status" value="1"/>
</dbReference>
<comment type="caution">
    <text evidence="10">The sequence shown here is derived from an EMBL/GenBank/DDBJ whole genome shotgun (WGS) entry which is preliminary data.</text>
</comment>
<evidence type="ECO:0000256" key="1">
    <source>
        <dbReference type="ARBA" id="ARBA00004141"/>
    </source>
</evidence>
<evidence type="ECO:0000313" key="11">
    <source>
        <dbReference type="Proteomes" id="UP000236621"/>
    </source>
</evidence>
<proteinExistence type="inferred from homology"/>
<feature type="transmembrane region" description="Helical" evidence="8">
    <location>
        <begin position="202"/>
        <end position="221"/>
    </location>
</feature>
<dbReference type="GO" id="GO:0016020">
    <property type="term" value="C:membrane"/>
    <property type="evidence" value="ECO:0007669"/>
    <property type="project" value="UniProtKB-SubCell"/>
</dbReference>
<feature type="transmembrane region" description="Helical" evidence="8">
    <location>
        <begin position="424"/>
        <end position="447"/>
    </location>
</feature>
<dbReference type="Pfam" id="PF00083">
    <property type="entry name" value="Sugar_tr"/>
    <property type="match status" value="1"/>
</dbReference>
<gene>
    <name evidence="10" type="ORF">TCAP_06642</name>
</gene>
<organism evidence="10 11">
    <name type="scientific">Tolypocladium capitatum</name>
    <dbReference type="NCBI Taxonomy" id="45235"/>
    <lineage>
        <taxon>Eukaryota</taxon>
        <taxon>Fungi</taxon>
        <taxon>Dikarya</taxon>
        <taxon>Ascomycota</taxon>
        <taxon>Pezizomycotina</taxon>
        <taxon>Sordariomycetes</taxon>
        <taxon>Hypocreomycetidae</taxon>
        <taxon>Hypocreales</taxon>
        <taxon>Ophiocordycipitaceae</taxon>
        <taxon>Tolypocladium</taxon>
    </lineage>
</organism>
<feature type="domain" description="Major facilitator superfamily (MFS) profile" evidence="9">
    <location>
        <begin position="120"/>
        <end position="579"/>
    </location>
</feature>
<evidence type="ECO:0000259" key="9">
    <source>
        <dbReference type="PROSITE" id="PS50850"/>
    </source>
</evidence>
<feature type="transmembrane region" description="Helical" evidence="8">
    <location>
        <begin position="259"/>
        <end position="280"/>
    </location>
</feature>
<dbReference type="GO" id="GO:0015798">
    <property type="term" value="P:myo-inositol transport"/>
    <property type="evidence" value="ECO:0007669"/>
    <property type="project" value="UniProtKB-ARBA"/>
</dbReference>
<feature type="transmembrane region" description="Helical" evidence="8">
    <location>
        <begin position="459"/>
        <end position="480"/>
    </location>
</feature>
<dbReference type="InterPro" id="IPR020846">
    <property type="entry name" value="MFS_dom"/>
</dbReference>
<evidence type="ECO:0000256" key="3">
    <source>
        <dbReference type="ARBA" id="ARBA00022448"/>
    </source>
</evidence>
<accession>A0A2K3Q7A7</accession>
<protein>
    <submittedName>
        <fullName evidence="10">Polyol transporter</fullName>
    </submittedName>
</protein>
<feature type="region of interest" description="Disordered" evidence="7">
    <location>
        <begin position="686"/>
        <end position="726"/>
    </location>
</feature>
<feature type="transmembrane region" description="Helical" evidence="8">
    <location>
        <begin position="554"/>
        <end position="575"/>
    </location>
</feature>
<dbReference type="InterPro" id="IPR005829">
    <property type="entry name" value="Sugar_transporter_CS"/>
</dbReference>
<dbReference type="PRINTS" id="PR00171">
    <property type="entry name" value="SUGRTRNSPORT"/>
</dbReference>
<dbReference type="AlphaFoldDB" id="A0A2K3Q7A7"/>
<dbReference type="InterPro" id="IPR005828">
    <property type="entry name" value="MFS_sugar_transport-like"/>
</dbReference>
<evidence type="ECO:0000256" key="6">
    <source>
        <dbReference type="ARBA" id="ARBA00023136"/>
    </source>
</evidence>
<dbReference type="InterPro" id="IPR036259">
    <property type="entry name" value="MFS_trans_sf"/>
</dbReference>
<evidence type="ECO:0000256" key="7">
    <source>
        <dbReference type="SAM" id="MobiDB-lite"/>
    </source>
</evidence>
<dbReference type="PROSITE" id="PS00217">
    <property type="entry name" value="SUGAR_TRANSPORT_2"/>
    <property type="match status" value="1"/>
</dbReference>
<feature type="transmembrane region" description="Helical" evidence="8">
    <location>
        <begin position="527"/>
        <end position="548"/>
    </location>
</feature>
<dbReference type="EMBL" id="NRSZ01001099">
    <property type="protein sequence ID" value="PNY23417.1"/>
    <property type="molecule type" value="Genomic_DNA"/>
</dbReference>
<name>A0A2K3Q7A7_9HYPO</name>
<dbReference type="GO" id="GO:0022857">
    <property type="term" value="F:transmembrane transporter activity"/>
    <property type="evidence" value="ECO:0007669"/>
    <property type="project" value="InterPro"/>
</dbReference>
<reference evidence="10 11" key="1">
    <citation type="submission" date="2017-08" db="EMBL/GenBank/DDBJ databases">
        <title>Harnessing the power of phylogenomics to disentangle the directionality and signatures of interkingdom host jumping in the parasitic fungal genus Tolypocladium.</title>
        <authorList>
            <person name="Quandt C.A."/>
            <person name="Patterson W."/>
            <person name="Spatafora J.W."/>
        </authorList>
    </citation>
    <scope>NUCLEOTIDE SEQUENCE [LARGE SCALE GENOMIC DNA]</scope>
    <source>
        <strain evidence="10 11">CBS 113982</strain>
    </source>
</reference>
<keyword evidence="6 8" id="KW-0472">Membrane</keyword>
<dbReference type="OrthoDB" id="6339427at2759"/>
<dbReference type="Proteomes" id="UP000236621">
    <property type="component" value="Unassembled WGS sequence"/>
</dbReference>
<dbReference type="STRING" id="45235.A0A2K3Q7A7"/>
<feature type="transmembrane region" description="Helical" evidence="8">
    <location>
        <begin position="292"/>
        <end position="312"/>
    </location>
</feature>
<evidence type="ECO:0000313" key="10">
    <source>
        <dbReference type="EMBL" id="PNY23417.1"/>
    </source>
</evidence>
<evidence type="ECO:0000256" key="2">
    <source>
        <dbReference type="ARBA" id="ARBA00010992"/>
    </source>
</evidence>
<keyword evidence="5 8" id="KW-1133">Transmembrane helix</keyword>
<dbReference type="PROSITE" id="PS50850">
    <property type="entry name" value="MFS"/>
    <property type="match status" value="1"/>
</dbReference>
<dbReference type="InterPro" id="IPR050814">
    <property type="entry name" value="Myo-inositol_Transporter"/>
</dbReference>
<keyword evidence="3" id="KW-0813">Transport</keyword>
<dbReference type="InterPro" id="IPR003663">
    <property type="entry name" value="Sugar/inositol_transpt"/>
</dbReference>
<evidence type="ECO:0000256" key="8">
    <source>
        <dbReference type="SAM" id="Phobius"/>
    </source>
</evidence>
<feature type="transmembrane region" description="Helical" evidence="8">
    <location>
        <begin position="227"/>
        <end position="247"/>
    </location>
</feature>
<feature type="transmembrane region" description="Helical" evidence="8">
    <location>
        <begin position="174"/>
        <end position="195"/>
    </location>
</feature>
<dbReference type="SUPFAM" id="SSF103473">
    <property type="entry name" value="MFS general substrate transporter"/>
    <property type="match status" value="1"/>
</dbReference>
<evidence type="ECO:0000256" key="5">
    <source>
        <dbReference type="ARBA" id="ARBA00022989"/>
    </source>
</evidence>
<feature type="transmembrane region" description="Helical" evidence="8">
    <location>
        <begin position="110"/>
        <end position="130"/>
    </location>
</feature>
<dbReference type="PANTHER" id="PTHR48020:SF4">
    <property type="entry name" value="SYMPORT, PUTATIVE (AFU_ORTHOLOGUE AFUA_3G11790)-RELATED"/>
    <property type="match status" value="1"/>
</dbReference>
<comment type="subcellular location">
    <subcellularLocation>
        <location evidence="1">Membrane</location>
        <topology evidence="1">Multi-pass membrane protein</topology>
    </subcellularLocation>
</comment>
<feature type="transmembrane region" description="Helical" evidence="8">
    <location>
        <begin position="396"/>
        <end position="418"/>
    </location>
</feature>